<dbReference type="Proteomes" id="UP001327027">
    <property type="component" value="Unassembled WGS sequence"/>
</dbReference>
<evidence type="ECO:0008006" key="3">
    <source>
        <dbReference type="Google" id="ProtNLM"/>
    </source>
</evidence>
<sequence length="175" mass="20406">MTKKFRLPRKTKKRLKKGFWLYHPDENGDSLGASPAKNQQDYIAYKKGDLRNVIDRTNSRKRRKEFNSKLNKGVSISDKMLEESVNDIFVEEYRVSSYRTLLEAKNSRKAIKAYHNFINAYKLQANGEGSFGNICCMSVDYAKDLLKEEQKIKTRKKARKSVGKLNLQRLSVRFT</sequence>
<accession>A0ABU5ZRS4</accession>
<evidence type="ECO:0000313" key="1">
    <source>
        <dbReference type="EMBL" id="MEB3344343.1"/>
    </source>
</evidence>
<dbReference type="EMBL" id="JAYKLX010000001">
    <property type="protein sequence ID" value="MEB3344343.1"/>
    <property type="molecule type" value="Genomic_DNA"/>
</dbReference>
<keyword evidence="2" id="KW-1185">Reference proteome</keyword>
<proteinExistence type="predicted"/>
<name>A0ABU5ZRS4_9FLAO</name>
<comment type="caution">
    <text evidence="1">The sequence shown here is derived from an EMBL/GenBank/DDBJ whole genome shotgun (WGS) entry which is preliminary data.</text>
</comment>
<dbReference type="RefSeq" id="WP_324178390.1">
    <property type="nucleotide sequence ID" value="NZ_BAABAW010000016.1"/>
</dbReference>
<protein>
    <recommendedName>
        <fullName evidence="3">Integrase-like protein</fullName>
    </recommendedName>
</protein>
<organism evidence="1 2">
    <name type="scientific">Aquimarina gracilis</name>
    <dbReference type="NCBI Taxonomy" id="874422"/>
    <lineage>
        <taxon>Bacteria</taxon>
        <taxon>Pseudomonadati</taxon>
        <taxon>Bacteroidota</taxon>
        <taxon>Flavobacteriia</taxon>
        <taxon>Flavobacteriales</taxon>
        <taxon>Flavobacteriaceae</taxon>
        <taxon>Aquimarina</taxon>
    </lineage>
</organism>
<reference evidence="1 2" key="1">
    <citation type="journal article" date="2013" name="Int. J. Syst. Evol. Microbiol.">
        <title>Aquimarina gracilis sp. nov., isolated from the gut microflora of a mussel, Mytilus coruscus, and emended description of Aquimarina spongiae.</title>
        <authorList>
            <person name="Park S.C."/>
            <person name="Choe H.N."/>
            <person name="Baik K.S."/>
            <person name="Seong C.N."/>
        </authorList>
    </citation>
    <scope>NUCLEOTIDE SEQUENCE [LARGE SCALE GENOMIC DNA]</scope>
    <source>
        <strain evidence="1 2">PSC32</strain>
    </source>
</reference>
<evidence type="ECO:0000313" key="2">
    <source>
        <dbReference type="Proteomes" id="UP001327027"/>
    </source>
</evidence>
<gene>
    <name evidence="1" type="ORF">U6A24_02665</name>
</gene>